<dbReference type="OrthoDB" id="3364132at2759"/>
<protein>
    <recommendedName>
        <fullName evidence="2">DUF7918 domain-containing protein</fullName>
    </recommendedName>
</protein>
<feature type="compositionally biased region" description="Basic and acidic residues" evidence="1">
    <location>
        <begin position="71"/>
        <end position="86"/>
    </location>
</feature>
<evidence type="ECO:0000256" key="1">
    <source>
        <dbReference type="SAM" id="MobiDB-lite"/>
    </source>
</evidence>
<evidence type="ECO:0000259" key="2">
    <source>
        <dbReference type="Pfam" id="PF25534"/>
    </source>
</evidence>
<name>A0A6A5SBE7_9PLEO</name>
<gene>
    <name evidence="3" type="ORF">EJ02DRAFT_426728</name>
</gene>
<proteinExistence type="predicted"/>
<evidence type="ECO:0000313" key="4">
    <source>
        <dbReference type="Proteomes" id="UP000800038"/>
    </source>
</evidence>
<feature type="domain" description="DUF7918" evidence="2">
    <location>
        <begin position="3"/>
        <end position="40"/>
    </location>
</feature>
<organism evidence="3 4">
    <name type="scientific">Clathrospora elynae</name>
    <dbReference type="NCBI Taxonomy" id="706981"/>
    <lineage>
        <taxon>Eukaryota</taxon>
        <taxon>Fungi</taxon>
        <taxon>Dikarya</taxon>
        <taxon>Ascomycota</taxon>
        <taxon>Pezizomycotina</taxon>
        <taxon>Dothideomycetes</taxon>
        <taxon>Pleosporomycetidae</taxon>
        <taxon>Pleosporales</taxon>
        <taxon>Diademaceae</taxon>
        <taxon>Clathrospora</taxon>
    </lineage>
</organism>
<accession>A0A6A5SBE7</accession>
<sequence>MTTHWLDVDYVHREYHPFAIIRSKYRSMAALKSLSIIPRSPSPVPLEERPAEELIPAEMLELLNRCPDEQRQAKEADARKIKRECANSDGEDDGLTVVEERSTKRQLQLLAKGDIIVLD</sequence>
<feature type="region of interest" description="Disordered" evidence="1">
    <location>
        <begin position="71"/>
        <end position="95"/>
    </location>
</feature>
<dbReference type="Proteomes" id="UP000800038">
    <property type="component" value="Unassembled WGS sequence"/>
</dbReference>
<evidence type="ECO:0000313" key="3">
    <source>
        <dbReference type="EMBL" id="KAF1937302.1"/>
    </source>
</evidence>
<dbReference type="Pfam" id="PF25534">
    <property type="entry name" value="DUF7918"/>
    <property type="match status" value="1"/>
</dbReference>
<dbReference type="EMBL" id="ML976144">
    <property type="protein sequence ID" value="KAF1937302.1"/>
    <property type="molecule type" value="Genomic_DNA"/>
</dbReference>
<reference evidence="3" key="1">
    <citation type="journal article" date="2020" name="Stud. Mycol.">
        <title>101 Dothideomycetes genomes: a test case for predicting lifestyles and emergence of pathogens.</title>
        <authorList>
            <person name="Haridas S."/>
            <person name="Albert R."/>
            <person name="Binder M."/>
            <person name="Bloem J."/>
            <person name="Labutti K."/>
            <person name="Salamov A."/>
            <person name="Andreopoulos B."/>
            <person name="Baker S."/>
            <person name="Barry K."/>
            <person name="Bills G."/>
            <person name="Bluhm B."/>
            <person name="Cannon C."/>
            <person name="Castanera R."/>
            <person name="Culley D."/>
            <person name="Daum C."/>
            <person name="Ezra D."/>
            <person name="Gonzalez J."/>
            <person name="Henrissat B."/>
            <person name="Kuo A."/>
            <person name="Liang C."/>
            <person name="Lipzen A."/>
            <person name="Lutzoni F."/>
            <person name="Magnuson J."/>
            <person name="Mondo S."/>
            <person name="Nolan M."/>
            <person name="Ohm R."/>
            <person name="Pangilinan J."/>
            <person name="Park H.-J."/>
            <person name="Ramirez L."/>
            <person name="Alfaro M."/>
            <person name="Sun H."/>
            <person name="Tritt A."/>
            <person name="Yoshinaga Y."/>
            <person name="Zwiers L.-H."/>
            <person name="Turgeon B."/>
            <person name="Goodwin S."/>
            <person name="Spatafora J."/>
            <person name="Crous P."/>
            <person name="Grigoriev I."/>
        </authorList>
    </citation>
    <scope>NUCLEOTIDE SEQUENCE</scope>
    <source>
        <strain evidence="3">CBS 161.51</strain>
    </source>
</reference>
<keyword evidence="4" id="KW-1185">Reference proteome</keyword>
<dbReference type="InterPro" id="IPR057678">
    <property type="entry name" value="DUF7918"/>
</dbReference>
<dbReference type="AlphaFoldDB" id="A0A6A5SBE7"/>